<feature type="chain" id="PRO_5039168776" evidence="6">
    <location>
        <begin position="22"/>
        <end position="667"/>
    </location>
</feature>
<keyword evidence="8" id="KW-1185">Reference proteome</keyword>
<evidence type="ECO:0000256" key="5">
    <source>
        <dbReference type="SAM" id="MobiDB-lite"/>
    </source>
</evidence>
<evidence type="ECO:0000256" key="4">
    <source>
        <dbReference type="ARBA" id="ARBA00023145"/>
    </source>
</evidence>
<dbReference type="Pfam" id="PF01019">
    <property type="entry name" value="G_glu_transpept"/>
    <property type="match status" value="1"/>
</dbReference>
<dbReference type="Gene3D" id="1.10.246.130">
    <property type="match status" value="1"/>
</dbReference>
<comment type="similarity">
    <text evidence="1">Belongs to the gamma-glutamyltransferase family.</text>
</comment>
<dbReference type="GO" id="GO:0103068">
    <property type="term" value="F:leukotriene C4 gamma-glutamyl transferase activity"/>
    <property type="evidence" value="ECO:0007669"/>
    <property type="project" value="UniProtKB-EC"/>
</dbReference>
<dbReference type="Gene3D" id="3.60.20.40">
    <property type="match status" value="1"/>
</dbReference>
<evidence type="ECO:0000256" key="1">
    <source>
        <dbReference type="ARBA" id="ARBA00009381"/>
    </source>
</evidence>
<evidence type="ECO:0000256" key="2">
    <source>
        <dbReference type="ARBA" id="ARBA00022679"/>
    </source>
</evidence>
<feature type="compositionally biased region" description="Low complexity" evidence="5">
    <location>
        <begin position="75"/>
        <end position="86"/>
    </location>
</feature>
<dbReference type="PRINTS" id="PR01210">
    <property type="entry name" value="GGTRANSPTASE"/>
</dbReference>
<keyword evidence="6" id="KW-0732">Signal</keyword>
<accession>A0A5J6Z8R6</accession>
<reference evidence="8" key="1">
    <citation type="submission" date="2019-10" db="EMBL/GenBank/DDBJ databases">
        <title>Complete genome sequence of Corynebacterium urogenitalis DSM 108747, isolated from the genital tract of a cow.</title>
        <authorList>
            <person name="Ruckert C."/>
            <person name="Ballas P."/>
            <person name="Wagener K."/>
            <person name="Drillich M."/>
            <person name="Kaempfer P."/>
            <person name="Busse H.-J."/>
            <person name="Ehling-Schulz M."/>
        </authorList>
    </citation>
    <scope>NUCLEOTIDE SEQUENCE [LARGE SCALE GENOMIC DNA]</scope>
    <source>
        <strain evidence="8">LMM 1652</strain>
    </source>
</reference>
<evidence type="ECO:0000313" key="8">
    <source>
        <dbReference type="Proteomes" id="UP000326711"/>
    </source>
</evidence>
<evidence type="ECO:0000256" key="3">
    <source>
        <dbReference type="ARBA" id="ARBA00022801"/>
    </source>
</evidence>
<feature type="region of interest" description="Disordered" evidence="5">
    <location>
        <begin position="29"/>
        <end position="88"/>
    </location>
</feature>
<feature type="compositionally biased region" description="Basic and acidic residues" evidence="5">
    <location>
        <begin position="596"/>
        <end position="634"/>
    </location>
</feature>
<dbReference type="PROSITE" id="PS51257">
    <property type="entry name" value="PROKAR_LIPOPROTEIN"/>
    <property type="match status" value="1"/>
</dbReference>
<dbReference type="EMBL" id="CP045032">
    <property type="protein sequence ID" value="QFQ03314.1"/>
    <property type="molecule type" value="Genomic_DNA"/>
</dbReference>
<dbReference type="OrthoDB" id="9781342at2"/>
<name>A0A5J6Z8R6_9CORY</name>
<dbReference type="InterPro" id="IPR029055">
    <property type="entry name" value="Ntn_hydrolases_N"/>
</dbReference>
<dbReference type="InterPro" id="IPR043137">
    <property type="entry name" value="GGT_ssub_C"/>
</dbReference>
<dbReference type="InterPro" id="IPR051792">
    <property type="entry name" value="GGT_bact"/>
</dbReference>
<protein>
    <submittedName>
        <fullName evidence="7">Gamma-glutamyltranspeptidase</fullName>
        <ecNumber evidence="7">2.3.2.2</ecNumber>
    </submittedName>
</protein>
<feature type="compositionally biased region" description="Low complexity" evidence="5">
    <location>
        <begin position="42"/>
        <end position="63"/>
    </location>
</feature>
<feature type="signal peptide" evidence="6">
    <location>
        <begin position="1"/>
        <end position="21"/>
    </location>
</feature>
<keyword evidence="2 7" id="KW-0808">Transferase</keyword>
<dbReference type="KEGG" id="cuo:CUROG_09870"/>
<dbReference type="EC" id="2.3.2.2" evidence="7"/>
<sequence length="667" mass="71551" precursor="true">MLRQWKHTRAVGLLSATAALATVLAACGSGQDAGQPHETSSEQKPTSSQQQPSTPSSITPPRTFEACGKDPQGGSSKQSASQVDSSNEVSLNSTDAFAISTPNPAATFAGCEVLAQGGTAADATFAAQMMLGLTEPQSSGPGGGAISVYYDAEADKLVSLDGTVNAPYGDVEKPERAGAAGRVGVPRTLEVMRTLHADHGKLDKQRILQPVIDRANKGFKPSPRLVEAVGSRSDMFDSDHTQSEKYLRKLADADEDSRIKNPDYAKTVQRIADDQPIFGTNGADVDDVADDIAEQALDLQRTDDRAASKRTKKDERLKQAKTLATDWIGAEEDRAMTRTDDAVCVDYREKQVCGNSSPATGFTFVSHTLNIFSHLPEDAIAPKGAKSTSETQDDESRKVLSDVQRVVMANANTYMGDPSMAHRVTEGYLDEVVRDKGRAKDAADDAADGRIAKEPEPYKLPGVEEEYEDFEEEGTSQITVKDQYGNWVSTTTTLQKNFGSGIFVNGFFLNNSLDNFSSQKGKGERANIRKAAAHPKTMMSPLMVLDNGQPTVAVGSPGGSKIPSYVLKVLVGILDLDLTAEEAVLLPNYGAANRSKEYVEADPPEQRTSDRQRGKSSKKSEDSEDDVPRVERVADSGLSVVALTDGEVHAVSDPRRMGLALGGTEKQ</sequence>
<gene>
    <name evidence="7" type="primary">ggt</name>
    <name evidence="7" type="ORF">CUROG_09870</name>
</gene>
<keyword evidence="7" id="KW-0012">Acyltransferase</keyword>
<dbReference type="AlphaFoldDB" id="A0A5J6Z8R6"/>
<proteinExistence type="inferred from homology"/>
<organism evidence="7 8">
    <name type="scientific">Corynebacterium urogenitale</name>
    <dbReference type="NCBI Taxonomy" id="2487892"/>
    <lineage>
        <taxon>Bacteria</taxon>
        <taxon>Bacillati</taxon>
        <taxon>Actinomycetota</taxon>
        <taxon>Actinomycetes</taxon>
        <taxon>Mycobacteriales</taxon>
        <taxon>Corynebacteriaceae</taxon>
        <taxon>Corynebacterium</taxon>
    </lineage>
</organism>
<keyword evidence="4" id="KW-0865">Zymogen</keyword>
<dbReference type="PANTHER" id="PTHR43199:SF1">
    <property type="entry name" value="GLUTATHIONE HYDROLASE PROENZYME"/>
    <property type="match status" value="1"/>
</dbReference>
<evidence type="ECO:0000256" key="6">
    <source>
        <dbReference type="SAM" id="SignalP"/>
    </source>
</evidence>
<dbReference type="InterPro" id="IPR043138">
    <property type="entry name" value="GGT_lsub"/>
</dbReference>
<dbReference type="Proteomes" id="UP000326711">
    <property type="component" value="Chromosome"/>
</dbReference>
<dbReference type="PANTHER" id="PTHR43199">
    <property type="entry name" value="GLUTATHIONE HYDROLASE"/>
    <property type="match status" value="1"/>
</dbReference>
<feature type="region of interest" description="Disordered" evidence="5">
    <location>
        <begin position="596"/>
        <end position="638"/>
    </location>
</feature>
<keyword evidence="3" id="KW-0378">Hydrolase</keyword>
<evidence type="ECO:0000313" key="7">
    <source>
        <dbReference type="EMBL" id="QFQ03314.1"/>
    </source>
</evidence>
<dbReference type="SUPFAM" id="SSF56235">
    <property type="entry name" value="N-terminal nucleophile aminohydrolases (Ntn hydrolases)"/>
    <property type="match status" value="1"/>
</dbReference>
<dbReference type="GO" id="GO:0016787">
    <property type="term" value="F:hydrolase activity"/>
    <property type="evidence" value="ECO:0007669"/>
    <property type="project" value="UniProtKB-KW"/>
</dbReference>